<dbReference type="AlphaFoldDB" id="A0A653BM71"/>
<gene>
    <name evidence="1" type="ORF">CALMAC_LOCUS2026</name>
</gene>
<sequence>MLRLYGHITFEKGCCTLNIFDFPGHLLKVERTRRILTKESFSY</sequence>
<protein>
    <submittedName>
        <fullName evidence="1">Uncharacterized protein</fullName>
    </submittedName>
</protein>
<name>A0A653BM71_CALMS</name>
<evidence type="ECO:0000313" key="2">
    <source>
        <dbReference type="Proteomes" id="UP000410492"/>
    </source>
</evidence>
<dbReference type="Proteomes" id="UP000410492">
    <property type="component" value="Unassembled WGS sequence"/>
</dbReference>
<evidence type="ECO:0000313" key="1">
    <source>
        <dbReference type="EMBL" id="VEN36395.1"/>
    </source>
</evidence>
<organism evidence="1 2">
    <name type="scientific">Callosobruchus maculatus</name>
    <name type="common">Southern cowpea weevil</name>
    <name type="synonym">Pulse bruchid</name>
    <dbReference type="NCBI Taxonomy" id="64391"/>
    <lineage>
        <taxon>Eukaryota</taxon>
        <taxon>Metazoa</taxon>
        <taxon>Ecdysozoa</taxon>
        <taxon>Arthropoda</taxon>
        <taxon>Hexapoda</taxon>
        <taxon>Insecta</taxon>
        <taxon>Pterygota</taxon>
        <taxon>Neoptera</taxon>
        <taxon>Endopterygota</taxon>
        <taxon>Coleoptera</taxon>
        <taxon>Polyphaga</taxon>
        <taxon>Cucujiformia</taxon>
        <taxon>Chrysomeloidea</taxon>
        <taxon>Chrysomelidae</taxon>
        <taxon>Bruchinae</taxon>
        <taxon>Bruchini</taxon>
        <taxon>Callosobruchus</taxon>
    </lineage>
</organism>
<accession>A0A653BM71</accession>
<keyword evidence="2" id="KW-1185">Reference proteome</keyword>
<reference evidence="1 2" key="1">
    <citation type="submission" date="2019-01" db="EMBL/GenBank/DDBJ databases">
        <authorList>
            <person name="Sayadi A."/>
        </authorList>
    </citation>
    <scope>NUCLEOTIDE SEQUENCE [LARGE SCALE GENOMIC DNA]</scope>
</reference>
<dbReference type="EMBL" id="CAACVG010002368">
    <property type="protein sequence ID" value="VEN36395.1"/>
    <property type="molecule type" value="Genomic_DNA"/>
</dbReference>
<proteinExistence type="predicted"/>